<name>A0A4P9X1N7_9FUNG</name>
<feature type="region of interest" description="Disordered" evidence="12">
    <location>
        <begin position="456"/>
        <end position="475"/>
    </location>
</feature>
<dbReference type="STRING" id="1555241.A0A4P9X1N7"/>
<comment type="catalytic activity">
    <reaction evidence="10">
        <text>L-seryl-[protein] + ATP = O-phospho-L-seryl-[protein] + ADP + H(+)</text>
        <dbReference type="Rhea" id="RHEA:17989"/>
        <dbReference type="Rhea" id="RHEA-COMP:9863"/>
        <dbReference type="Rhea" id="RHEA-COMP:11604"/>
        <dbReference type="ChEBI" id="CHEBI:15378"/>
        <dbReference type="ChEBI" id="CHEBI:29999"/>
        <dbReference type="ChEBI" id="CHEBI:30616"/>
        <dbReference type="ChEBI" id="CHEBI:83421"/>
        <dbReference type="ChEBI" id="CHEBI:456216"/>
        <dbReference type="EC" id="2.7.11.1"/>
    </reaction>
</comment>
<dbReference type="PROSITE" id="PS00107">
    <property type="entry name" value="PROTEIN_KINASE_ATP"/>
    <property type="match status" value="1"/>
</dbReference>
<feature type="domain" description="Protein kinase" evidence="13">
    <location>
        <begin position="65"/>
        <end position="402"/>
    </location>
</feature>
<dbReference type="PROSITE" id="PS51285">
    <property type="entry name" value="AGC_KINASE_CTER"/>
    <property type="match status" value="1"/>
</dbReference>
<dbReference type="Proteomes" id="UP000268535">
    <property type="component" value="Unassembled WGS sequence"/>
</dbReference>
<accession>A0A4P9X1N7</accession>
<keyword evidence="3" id="KW-0597">Phosphoprotein</keyword>
<keyword evidence="18" id="KW-1185">Reference proteome</keyword>
<dbReference type="Pfam" id="PF00069">
    <property type="entry name" value="Pkinase"/>
    <property type="match status" value="2"/>
</dbReference>
<protein>
    <recommendedName>
        <fullName evidence="1">non-specific serine/threonine protein kinase</fullName>
        <ecNumber evidence="1">2.7.11.1</ecNumber>
    </recommendedName>
</protein>
<reference evidence="16" key="2">
    <citation type="submission" date="2018-04" db="EMBL/GenBank/DDBJ databases">
        <title>Leveraging single-cell genomics to expand the Fungal Tree of Life.</title>
        <authorList>
            <consortium name="DOE Joint Genome Institute"/>
            <person name="Ahrendt S.R."/>
            <person name="Quandt C.A."/>
            <person name="Ciobanu D."/>
            <person name="Clum A."/>
            <person name="Salamov A."/>
            <person name="Andreopoulos B."/>
            <person name="Cheng J.-F."/>
            <person name="Woyke T."/>
            <person name="Pelin A."/>
            <person name="Henrissat B."/>
            <person name="Benny G.L."/>
            <person name="Smith M.E."/>
            <person name="James T.Y."/>
            <person name="Grigoriev I.V."/>
        </authorList>
    </citation>
    <scope>NUCLEOTIDE SEQUENCE</scope>
    <source>
        <strain evidence="16">ATCC 52028</strain>
    </source>
</reference>
<evidence type="ECO:0000259" key="14">
    <source>
        <dbReference type="PROSITE" id="PS51285"/>
    </source>
</evidence>
<keyword evidence="4" id="KW-0808">Transferase</keyword>
<dbReference type="Gene3D" id="1.10.510.10">
    <property type="entry name" value="Transferase(Phosphotransferase) domain 1"/>
    <property type="match status" value="1"/>
</dbReference>
<dbReference type="PANTHER" id="PTHR22988">
    <property type="entry name" value="MYOTONIC DYSTROPHY S/T KINASE-RELATED"/>
    <property type="match status" value="1"/>
</dbReference>
<keyword evidence="7 11" id="KW-0067">ATP-binding</keyword>
<dbReference type="EMBL" id="ML014291">
    <property type="protein sequence ID" value="RKO99365.1"/>
    <property type="molecule type" value="Genomic_DNA"/>
</dbReference>
<dbReference type="InterPro" id="IPR008271">
    <property type="entry name" value="Ser/Thr_kinase_AS"/>
</dbReference>
<dbReference type="SMART" id="SM00220">
    <property type="entry name" value="S_TKc"/>
    <property type="match status" value="1"/>
</dbReference>
<dbReference type="InterPro" id="IPR000961">
    <property type="entry name" value="AGC-kinase_C"/>
</dbReference>
<evidence type="ECO:0000256" key="10">
    <source>
        <dbReference type="ARBA" id="ARBA00048679"/>
    </source>
</evidence>
<dbReference type="InterPro" id="IPR011009">
    <property type="entry name" value="Kinase-like_dom_sf"/>
</dbReference>
<dbReference type="InterPro" id="IPR050839">
    <property type="entry name" value="Rho-assoc_Ser/Thr_Kinase"/>
</dbReference>
<dbReference type="EC" id="2.7.11.1" evidence="1"/>
<dbReference type="AlphaFoldDB" id="A0A4P9X1N7"/>
<reference evidence="17 18" key="1">
    <citation type="journal article" date="2018" name="Nat. Microbiol.">
        <title>Leveraging single-cell genomics to expand the fungal tree of life.</title>
        <authorList>
            <person name="Ahrendt S.R."/>
            <person name="Quandt C.A."/>
            <person name="Ciobanu D."/>
            <person name="Clum A."/>
            <person name="Salamov A."/>
            <person name="Andreopoulos B."/>
            <person name="Cheng J.F."/>
            <person name="Woyke T."/>
            <person name="Pelin A."/>
            <person name="Henrissat B."/>
            <person name="Reynolds N.K."/>
            <person name="Benny G.L."/>
            <person name="Smith M.E."/>
            <person name="James T.Y."/>
            <person name="Grigoriev I.V."/>
        </authorList>
    </citation>
    <scope>NUCLEOTIDE SEQUENCE [LARGE SCALE GENOMIC DNA]</scope>
    <source>
        <strain evidence="17 18">ATCC 52028</strain>
    </source>
</reference>
<dbReference type="Proteomes" id="UP000274922">
    <property type="component" value="Unassembled WGS sequence"/>
</dbReference>
<evidence type="ECO:0000313" key="16">
    <source>
        <dbReference type="EMBL" id="RKO99365.1"/>
    </source>
</evidence>
<dbReference type="SUPFAM" id="SSF56112">
    <property type="entry name" value="Protein kinase-like (PK-like)"/>
    <property type="match status" value="1"/>
</dbReference>
<keyword evidence="6 15" id="KW-0418">Kinase</keyword>
<comment type="similarity">
    <text evidence="8">Belongs to the protein kinase superfamily. STE Ser/Thr protein kinase family. COT1 subfamily.</text>
</comment>
<dbReference type="PANTHER" id="PTHR22988:SF76">
    <property type="entry name" value="CHROMOSOME UNDETERMINED SCAFFOLD_135, WHOLE GENOME SHOTGUN SEQUENCE"/>
    <property type="match status" value="1"/>
</dbReference>
<proteinExistence type="inferred from homology"/>
<evidence type="ECO:0000256" key="3">
    <source>
        <dbReference type="ARBA" id="ARBA00022553"/>
    </source>
</evidence>
<feature type="compositionally biased region" description="Low complexity" evidence="12">
    <location>
        <begin position="456"/>
        <end position="473"/>
    </location>
</feature>
<sequence length="501" mass="56628">YFESYFDKVSKHRHQGRQQRQNAFERELAALDLGAEEKNQIRREWLHHESAHMRRQRDKVSLDGFEMLRVIGHGAFGLVRLVRERSSGEVFAMKTLRKADMLRRNQESHVRAERDLLSQAAETAHWIVQLVYAFQDLDHLYFVMEYMGGGDLLGLLIKKNIFEEEFAKFYTAEMVLAIEEAHNLGIIHRDIKPDNFLFDNQGHLMLSDFGLATNLSWAHDSNYYEHLRRITARNAHMEGAPGDDALDVHGAADPTADYLQAPEHEKILHWRDKNRRRLAYSVVGTNNYIAPEVLLGSGYDRGCDWWSLGVILFEMLFGFPPFCSKNRYHTKLKIINWRQTLRFPADPAVSDVACDLMSRLCCDKLDRLGRGAAGADTAAPNGITVPAVGNGSADEIKRHPWFENICWDALAASRPPFRPELESDVDTRWFDDLSPDTLPPHFADLLAAGTTPASPISGAAATPSAPAAAAKAPGEAEENTAVLEMRKRLAFAGFTYRAPRK</sequence>
<evidence type="ECO:0000256" key="4">
    <source>
        <dbReference type="ARBA" id="ARBA00022679"/>
    </source>
</evidence>
<feature type="non-terminal residue" evidence="15">
    <location>
        <position position="1"/>
    </location>
</feature>
<evidence type="ECO:0000256" key="7">
    <source>
        <dbReference type="ARBA" id="ARBA00022840"/>
    </source>
</evidence>
<evidence type="ECO:0000313" key="18">
    <source>
        <dbReference type="Proteomes" id="UP000274922"/>
    </source>
</evidence>
<evidence type="ECO:0000256" key="6">
    <source>
        <dbReference type="ARBA" id="ARBA00022777"/>
    </source>
</evidence>
<dbReference type="InterPro" id="IPR059233">
    <property type="entry name" value="MobB_NdrA/B/Cbk1"/>
</dbReference>
<dbReference type="GO" id="GO:0005524">
    <property type="term" value="F:ATP binding"/>
    <property type="evidence" value="ECO:0007669"/>
    <property type="project" value="UniProtKB-UniRule"/>
</dbReference>
<evidence type="ECO:0000256" key="11">
    <source>
        <dbReference type="PROSITE-ProRule" id="PRU10141"/>
    </source>
</evidence>
<keyword evidence="2" id="KW-0723">Serine/threonine-protein kinase</keyword>
<dbReference type="Gene3D" id="3.30.200.20">
    <property type="entry name" value="Phosphorylase Kinase, domain 1"/>
    <property type="match status" value="1"/>
</dbReference>
<reference evidence="15" key="3">
    <citation type="submission" date="2018-08" db="EMBL/GenBank/DDBJ databases">
        <title>Leveraging single-cell genomics to expand the Fungal Tree of Life.</title>
        <authorList>
            <consortium name="DOE Joint Genome Institute"/>
            <person name="Ahrendt S.R."/>
            <person name="Quandt C.A."/>
            <person name="Ciobanu D."/>
            <person name="Clum A."/>
            <person name="Salamov A."/>
            <person name="Andreopoulos B."/>
            <person name="Cheng J.-F."/>
            <person name="Woyke T."/>
            <person name="Pelin A."/>
            <person name="Henrissat B."/>
            <person name="Reynolds N."/>
            <person name="Benny G.L."/>
            <person name="Smith M.E."/>
            <person name="James T.Y."/>
            <person name="Grigoriev I.V."/>
        </authorList>
    </citation>
    <scope>NUCLEOTIDE SEQUENCE</scope>
    <source>
        <strain evidence="15">ATCC 52028</strain>
    </source>
</reference>
<evidence type="ECO:0000313" key="17">
    <source>
        <dbReference type="Proteomes" id="UP000268535"/>
    </source>
</evidence>
<dbReference type="CDD" id="cd21742">
    <property type="entry name" value="MobB_NDR_LATS-like"/>
    <property type="match status" value="1"/>
</dbReference>
<dbReference type="PROSITE" id="PS50011">
    <property type="entry name" value="PROTEIN_KINASE_DOM"/>
    <property type="match status" value="1"/>
</dbReference>
<feature type="binding site" evidence="11">
    <location>
        <position position="94"/>
    </location>
    <ligand>
        <name>ATP</name>
        <dbReference type="ChEBI" id="CHEBI:30616"/>
    </ligand>
</feature>
<evidence type="ECO:0000313" key="15">
    <source>
        <dbReference type="EMBL" id="RKO98100.1"/>
    </source>
</evidence>
<evidence type="ECO:0000256" key="1">
    <source>
        <dbReference type="ARBA" id="ARBA00012513"/>
    </source>
</evidence>
<dbReference type="OrthoDB" id="3638488at2759"/>
<evidence type="ECO:0000256" key="12">
    <source>
        <dbReference type="SAM" id="MobiDB-lite"/>
    </source>
</evidence>
<organism evidence="15 17">
    <name type="scientific">Caulochytrium protostelioides</name>
    <dbReference type="NCBI Taxonomy" id="1555241"/>
    <lineage>
        <taxon>Eukaryota</taxon>
        <taxon>Fungi</taxon>
        <taxon>Fungi incertae sedis</taxon>
        <taxon>Chytridiomycota</taxon>
        <taxon>Chytridiomycota incertae sedis</taxon>
        <taxon>Chytridiomycetes</taxon>
        <taxon>Caulochytriales</taxon>
        <taxon>Caulochytriaceae</taxon>
        <taxon>Caulochytrium</taxon>
    </lineage>
</organism>
<gene>
    <name evidence="15" type="ORF">CAUPRSCDRAFT_1833</name>
    <name evidence="16" type="ORF">CXG81DRAFT_567</name>
</gene>
<dbReference type="PROSITE" id="PS00108">
    <property type="entry name" value="PROTEIN_KINASE_ST"/>
    <property type="match status" value="1"/>
</dbReference>
<dbReference type="GO" id="GO:0004674">
    <property type="term" value="F:protein serine/threonine kinase activity"/>
    <property type="evidence" value="ECO:0007669"/>
    <property type="project" value="UniProtKB-KW"/>
</dbReference>
<dbReference type="EMBL" id="ML009116">
    <property type="protein sequence ID" value="RKO98100.1"/>
    <property type="molecule type" value="Genomic_DNA"/>
</dbReference>
<comment type="catalytic activity">
    <reaction evidence="9">
        <text>L-threonyl-[protein] + ATP = O-phospho-L-threonyl-[protein] + ADP + H(+)</text>
        <dbReference type="Rhea" id="RHEA:46608"/>
        <dbReference type="Rhea" id="RHEA-COMP:11060"/>
        <dbReference type="Rhea" id="RHEA-COMP:11605"/>
        <dbReference type="ChEBI" id="CHEBI:15378"/>
        <dbReference type="ChEBI" id="CHEBI:30013"/>
        <dbReference type="ChEBI" id="CHEBI:30616"/>
        <dbReference type="ChEBI" id="CHEBI:61977"/>
        <dbReference type="ChEBI" id="CHEBI:456216"/>
        <dbReference type="EC" id="2.7.11.1"/>
    </reaction>
</comment>
<evidence type="ECO:0000256" key="9">
    <source>
        <dbReference type="ARBA" id="ARBA00047899"/>
    </source>
</evidence>
<keyword evidence="5 11" id="KW-0547">Nucleotide-binding</keyword>
<dbReference type="InterPro" id="IPR000719">
    <property type="entry name" value="Prot_kinase_dom"/>
</dbReference>
<feature type="non-terminal residue" evidence="15">
    <location>
        <position position="501"/>
    </location>
</feature>
<evidence type="ECO:0000259" key="13">
    <source>
        <dbReference type="PROSITE" id="PS50011"/>
    </source>
</evidence>
<dbReference type="FunFam" id="3.30.200.20:FF:000192">
    <property type="entry name" value="Serine/threonine-protein kinase cot-1"/>
    <property type="match status" value="1"/>
</dbReference>
<dbReference type="InterPro" id="IPR017441">
    <property type="entry name" value="Protein_kinase_ATP_BS"/>
</dbReference>
<evidence type="ECO:0000256" key="5">
    <source>
        <dbReference type="ARBA" id="ARBA00022741"/>
    </source>
</evidence>
<feature type="domain" description="AGC-kinase C-terminal" evidence="14">
    <location>
        <begin position="403"/>
        <end position="501"/>
    </location>
</feature>
<evidence type="ECO:0000256" key="2">
    <source>
        <dbReference type="ARBA" id="ARBA00022527"/>
    </source>
</evidence>
<evidence type="ECO:0000256" key="8">
    <source>
        <dbReference type="ARBA" id="ARBA00038271"/>
    </source>
</evidence>